<organism evidence="3 4">
    <name type="scientific">Dankookia rubra</name>
    <dbReference type="NCBI Taxonomy" id="1442381"/>
    <lineage>
        <taxon>Bacteria</taxon>
        <taxon>Pseudomonadati</taxon>
        <taxon>Pseudomonadota</taxon>
        <taxon>Alphaproteobacteria</taxon>
        <taxon>Acetobacterales</taxon>
        <taxon>Roseomonadaceae</taxon>
        <taxon>Dankookia</taxon>
    </lineage>
</organism>
<evidence type="ECO:0000256" key="2">
    <source>
        <dbReference type="SAM" id="SignalP"/>
    </source>
</evidence>
<evidence type="ECO:0008006" key="5">
    <source>
        <dbReference type="Google" id="ProtNLM"/>
    </source>
</evidence>
<feature type="chain" id="PRO_5020833783" description="Excalibur calcium-binding domain-containing protein" evidence="2">
    <location>
        <begin position="21"/>
        <end position="103"/>
    </location>
</feature>
<protein>
    <recommendedName>
        <fullName evidence="5">Excalibur calcium-binding domain-containing protein</fullName>
    </recommendedName>
</protein>
<sequence length="103" mass="10102">MRFGIVVAAAVLTAPALGLAQTPLRTSPSGTPAGQAALDRDCRAGNAAACAAAAGRRGQAGPARQGAGSDQPPQVRDATKDANPAPRYSGEGGGMPAPAHVLF</sequence>
<feature type="signal peptide" evidence="2">
    <location>
        <begin position="1"/>
        <end position="20"/>
    </location>
</feature>
<evidence type="ECO:0000313" key="3">
    <source>
        <dbReference type="EMBL" id="TDH59675.1"/>
    </source>
</evidence>
<name>A0A4V3A9L2_9PROT</name>
<keyword evidence="4" id="KW-1185">Reference proteome</keyword>
<comment type="caution">
    <text evidence="3">The sequence shown here is derived from an EMBL/GenBank/DDBJ whole genome shotgun (WGS) entry which is preliminary data.</text>
</comment>
<feature type="compositionally biased region" description="Low complexity" evidence="1">
    <location>
        <begin position="53"/>
        <end position="68"/>
    </location>
</feature>
<dbReference type="AlphaFoldDB" id="A0A4V3A9L2"/>
<proteinExistence type="predicted"/>
<dbReference type="EMBL" id="SMSJ01000057">
    <property type="protein sequence ID" value="TDH59675.1"/>
    <property type="molecule type" value="Genomic_DNA"/>
</dbReference>
<accession>A0A4V3A9L2</accession>
<gene>
    <name evidence="3" type="ORF">E2C06_25980</name>
</gene>
<reference evidence="3 4" key="1">
    <citation type="journal article" date="2016" name="J. Microbiol.">
        <title>Dankookia rubra gen. nov., sp. nov., an alphaproteobacterium isolated from sediment of a shallow stream.</title>
        <authorList>
            <person name="Kim W.H."/>
            <person name="Kim D.H."/>
            <person name="Kang K."/>
            <person name="Ahn T.Y."/>
        </authorList>
    </citation>
    <scope>NUCLEOTIDE SEQUENCE [LARGE SCALE GENOMIC DNA]</scope>
    <source>
        <strain evidence="3 4">JCM30602</strain>
    </source>
</reference>
<evidence type="ECO:0000256" key="1">
    <source>
        <dbReference type="SAM" id="MobiDB-lite"/>
    </source>
</evidence>
<evidence type="ECO:0000313" key="4">
    <source>
        <dbReference type="Proteomes" id="UP000295096"/>
    </source>
</evidence>
<dbReference type="RefSeq" id="WP_133291495.1">
    <property type="nucleotide sequence ID" value="NZ_SMSJ01000057.1"/>
</dbReference>
<dbReference type="Proteomes" id="UP000295096">
    <property type="component" value="Unassembled WGS sequence"/>
</dbReference>
<feature type="region of interest" description="Disordered" evidence="1">
    <location>
        <begin position="53"/>
        <end position="103"/>
    </location>
</feature>
<keyword evidence="2" id="KW-0732">Signal</keyword>